<dbReference type="OrthoDB" id="3541000at2"/>
<keyword evidence="2" id="KW-0812">Transmembrane</keyword>
<dbReference type="AlphaFoldDB" id="A0A1A9BKA2"/>
<accession>A0A1A9BKA2</accession>
<gene>
    <name evidence="3" type="ORF">GA0070622_6442</name>
</gene>
<dbReference type="RefSeq" id="WP_091584468.1">
    <property type="nucleotide sequence ID" value="NZ_FLRH01000005.1"/>
</dbReference>
<dbReference type="Proteomes" id="UP000199558">
    <property type="component" value="Unassembled WGS sequence"/>
</dbReference>
<name>A0A1A9BKA2_9ACTN</name>
<sequence>MTAAADEERPRYGYGRGGRPLWSSRDRDAEALRRVLRRAGLRDVDERHLDGFAVEGANASMDGPEPFSVAYCGTSDVPQTVTGYRTVLERAGYHVDADPLGEHVLLVPRQPAQAAAPSERRLMAAAVVCAVVAAVALLASWIGSGAVRLAGGVGSAVLGVATVLLAAQWYRRRANLD</sequence>
<protein>
    <submittedName>
        <fullName evidence="3">Uncharacterized protein</fullName>
    </submittedName>
</protein>
<proteinExistence type="predicted"/>
<dbReference type="STRING" id="946078.GA0070622_6442"/>
<keyword evidence="2" id="KW-0472">Membrane</keyword>
<evidence type="ECO:0000313" key="4">
    <source>
        <dbReference type="Proteomes" id="UP000199558"/>
    </source>
</evidence>
<feature type="compositionally biased region" description="Basic and acidic residues" evidence="1">
    <location>
        <begin position="1"/>
        <end position="11"/>
    </location>
</feature>
<organism evidence="3 4">
    <name type="scientific">Micromonospora sediminicola</name>
    <dbReference type="NCBI Taxonomy" id="946078"/>
    <lineage>
        <taxon>Bacteria</taxon>
        <taxon>Bacillati</taxon>
        <taxon>Actinomycetota</taxon>
        <taxon>Actinomycetes</taxon>
        <taxon>Micromonosporales</taxon>
        <taxon>Micromonosporaceae</taxon>
        <taxon>Micromonospora</taxon>
    </lineage>
</organism>
<keyword evidence="4" id="KW-1185">Reference proteome</keyword>
<reference evidence="4" key="1">
    <citation type="submission" date="2016-06" db="EMBL/GenBank/DDBJ databases">
        <authorList>
            <person name="Varghese N."/>
            <person name="Submissions Spin"/>
        </authorList>
    </citation>
    <scope>NUCLEOTIDE SEQUENCE [LARGE SCALE GENOMIC DNA]</scope>
    <source>
        <strain evidence="4">DSM 45794</strain>
    </source>
</reference>
<dbReference type="EMBL" id="FLRH01000005">
    <property type="protein sequence ID" value="SBT69317.1"/>
    <property type="molecule type" value="Genomic_DNA"/>
</dbReference>
<feature type="transmembrane region" description="Helical" evidence="2">
    <location>
        <begin position="149"/>
        <end position="170"/>
    </location>
</feature>
<feature type="region of interest" description="Disordered" evidence="1">
    <location>
        <begin position="1"/>
        <end position="23"/>
    </location>
</feature>
<evidence type="ECO:0000313" key="3">
    <source>
        <dbReference type="EMBL" id="SBT69317.1"/>
    </source>
</evidence>
<keyword evidence="2" id="KW-1133">Transmembrane helix</keyword>
<evidence type="ECO:0000256" key="1">
    <source>
        <dbReference type="SAM" id="MobiDB-lite"/>
    </source>
</evidence>
<feature type="transmembrane region" description="Helical" evidence="2">
    <location>
        <begin position="122"/>
        <end position="143"/>
    </location>
</feature>
<evidence type="ECO:0000256" key="2">
    <source>
        <dbReference type="SAM" id="Phobius"/>
    </source>
</evidence>